<organism evidence="2 3">
    <name type="scientific">Cellulomonas gelida</name>
    <dbReference type="NCBI Taxonomy" id="1712"/>
    <lineage>
        <taxon>Bacteria</taxon>
        <taxon>Bacillati</taxon>
        <taxon>Actinomycetota</taxon>
        <taxon>Actinomycetes</taxon>
        <taxon>Micrococcales</taxon>
        <taxon>Cellulomonadaceae</taxon>
        <taxon>Cellulomonas</taxon>
    </lineage>
</organism>
<gene>
    <name evidence="2" type="ORF">CGE01nite_28800</name>
</gene>
<feature type="chain" id="PRO_5021375540" description="Lipoprotein" evidence="1">
    <location>
        <begin position="21"/>
        <end position="96"/>
    </location>
</feature>
<sequence length="96" mass="9636">MAVAATVLVLAACATGMSGAETEACDRVSVWAYGGQDADRFDQAVAAAQEALADASDTPLAEPLAQLVGSPEAARGAGAEAFLAVCEDHGWEPLEG</sequence>
<reference evidence="2 3" key="1">
    <citation type="submission" date="2019-06" db="EMBL/GenBank/DDBJ databases">
        <title>Whole genome shotgun sequence of Cellulomonas gelida NBRC 3748.</title>
        <authorList>
            <person name="Hosoyama A."/>
            <person name="Uohara A."/>
            <person name="Ohji S."/>
            <person name="Ichikawa N."/>
        </authorList>
    </citation>
    <scope>NUCLEOTIDE SEQUENCE [LARGE SCALE GENOMIC DNA]</scope>
    <source>
        <strain evidence="2 3">NBRC 3748</strain>
    </source>
</reference>
<name>A0A4Y3KMJ1_9CELL</name>
<evidence type="ECO:0000256" key="1">
    <source>
        <dbReference type="SAM" id="SignalP"/>
    </source>
</evidence>
<dbReference type="EMBL" id="BJLQ01000041">
    <property type="protein sequence ID" value="GEA85629.1"/>
    <property type="molecule type" value="Genomic_DNA"/>
</dbReference>
<proteinExistence type="predicted"/>
<comment type="caution">
    <text evidence="2">The sequence shown here is derived from an EMBL/GenBank/DDBJ whole genome shotgun (WGS) entry which is preliminary data.</text>
</comment>
<dbReference type="AlphaFoldDB" id="A0A4Y3KMJ1"/>
<dbReference type="Proteomes" id="UP000320461">
    <property type="component" value="Unassembled WGS sequence"/>
</dbReference>
<accession>A0A4Y3KMJ1</accession>
<feature type="signal peptide" evidence="1">
    <location>
        <begin position="1"/>
        <end position="20"/>
    </location>
</feature>
<protein>
    <recommendedName>
        <fullName evidence="4">Lipoprotein</fullName>
    </recommendedName>
</protein>
<keyword evidence="1" id="KW-0732">Signal</keyword>
<keyword evidence="3" id="KW-1185">Reference proteome</keyword>
<evidence type="ECO:0000313" key="2">
    <source>
        <dbReference type="EMBL" id="GEA85629.1"/>
    </source>
</evidence>
<evidence type="ECO:0008006" key="4">
    <source>
        <dbReference type="Google" id="ProtNLM"/>
    </source>
</evidence>
<evidence type="ECO:0000313" key="3">
    <source>
        <dbReference type="Proteomes" id="UP000320461"/>
    </source>
</evidence>